<dbReference type="Pfam" id="PF07456">
    <property type="entry name" value="Hpre_diP_synt_I"/>
    <property type="match status" value="1"/>
</dbReference>
<dbReference type="Gene3D" id="1.10.1760.20">
    <property type="match status" value="1"/>
</dbReference>
<dbReference type="InterPro" id="IPR010898">
    <property type="entry name" value="Hpre_diP_synth_I"/>
</dbReference>
<evidence type="ECO:0000313" key="3">
    <source>
        <dbReference type="Proteomes" id="UP000472916"/>
    </source>
</evidence>
<keyword evidence="1" id="KW-1133">Transmembrane helix</keyword>
<sequence>MQWQIRRDIVKNRVAYFGVFTALALIFSYVETLIPINFGIPGVKLGLANLVIVIALYKMKLTEVYLLSVVRVLLSGFIFGNYFSIIYSLAGGLLSLTVMALLKKSKGFSVMGISVAGGVFHNVGQLIVAMLVVETFSVSYYFPVLLVAGLITGLVIGIVSAEMLKRIKNIQF</sequence>
<evidence type="ECO:0000256" key="1">
    <source>
        <dbReference type="SAM" id="Phobius"/>
    </source>
</evidence>
<reference evidence="2 3" key="1">
    <citation type="journal article" date="2019" name="Nat. Med.">
        <title>A library of human gut bacterial isolates paired with longitudinal multiomics data enables mechanistic microbiome research.</title>
        <authorList>
            <person name="Poyet M."/>
            <person name="Groussin M."/>
            <person name="Gibbons S.M."/>
            <person name="Avila-Pacheco J."/>
            <person name="Jiang X."/>
            <person name="Kearney S.M."/>
            <person name="Perrotta A.R."/>
            <person name="Berdy B."/>
            <person name="Zhao S."/>
            <person name="Lieberman T.D."/>
            <person name="Swanson P.K."/>
            <person name="Smith M."/>
            <person name="Roesemann S."/>
            <person name="Alexander J.E."/>
            <person name="Rich S.A."/>
            <person name="Livny J."/>
            <person name="Vlamakis H."/>
            <person name="Clish C."/>
            <person name="Bullock K."/>
            <person name="Deik A."/>
            <person name="Scott J."/>
            <person name="Pierce K.A."/>
            <person name="Xavier R.J."/>
            <person name="Alm E.J."/>
        </authorList>
    </citation>
    <scope>NUCLEOTIDE SEQUENCE [LARGE SCALE GENOMIC DNA]</scope>
    <source>
        <strain evidence="2 3">BIOML-A6</strain>
    </source>
</reference>
<dbReference type="PIRSF" id="PIRSF027391">
    <property type="entry name" value="Hpre_diP_synt_I"/>
    <property type="match status" value="1"/>
</dbReference>
<comment type="caution">
    <text evidence="2">The sequence shown here is derived from an EMBL/GenBank/DDBJ whole genome shotgun (WGS) entry which is preliminary data.</text>
</comment>
<evidence type="ECO:0000313" key="2">
    <source>
        <dbReference type="EMBL" id="MZK40772.1"/>
    </source>
</evidence>
<dbReference type="AlphaFoldDB" id="A0A6L8RZN9"/>
<accession>A0A6L8RZN9</accession>
<feature type="transmembrane region" description="Helical" evidence="1">
    <location>
        <begin position="139"/>
        <end position="161"/>
    </location>
</feature>
<gene>
    <name evidence="2" type="ORF">GT528_03445</name>
</gene>
<keyword evidence="1" id="KW-0472">Membrane</keyword>
<feature type="transmembrane region" description="Helical" evidence="1">
    <location>
        <begin position="12"/>
        <end position="30"/>
    </location>
</feature>
<keyword evidence="1" id="KW-0812">Transmembrane</keyword>
<name>A0A6L8RZN9_9FIRM</name>
<protein>
    <submittedName>
        <fullName evidence="2">Heptaprenyl diphosphate synthase</fullName>
    </submittedName>
</protein>
<dbReference type="Proteomes" id="UP000472916">
    <property type="component" value="Unassembled WGS sequence"/>
</dbReference>
<organism evidence="2 3">
    <name type="scientific">Dorea longicatena</name>
    <dbReference type="NCBI Taxonomy" id="88431"/>
    <lineage>
        <taxon>Bacteria</taxon>
        <taxon>Bacillati</taxon>
        <taxon>Bacillota</taxon>
        <taxon>Clostridia</taxon>
        <taxon>Lachnospirales</taxon>
        <taxon>Lachnospiraceae</taxon>
        <taxon>Dorea</taxon>
    </lineage>
</organism>
<dbReference type="EMBL" id="WWSC01000003">
    <property type="protein sequence ID" value="MZK40772.1"/>
    <property type="molecule type" value="Genomic_DNA"/>
</dbReference>
<dbReference type="InterPro" id="IPR014535">
    <property type="entry name" value="Hpre_diP_synt_I"/>
</dbReference>
<proteinExistence type="predicted"/>
<feature type="transmembrane region" description="Helical" evidence="1">
    <location>
        <begin position="109"/>
        <end position="133"/>
    </location>
</feature>
<feature type="transmembrane region" description="Helical" evidence="1">
    <location>
        <begin position="36"/>
        <end position="57"/>
    </location>
</feature>